<dbReference type="Pfam" id="PF17906">
    <property type="entry name" value="HTH_48"/>
    <property type="match status" value="1"/>
</dbReference>
<proteinExistence type="predicted"/>
<evidence type="ECO:0000259" key="1">
    <source>
        <dbReference type="Pfam" id="PF17906"/>
    </source>
</evidence>
<name>A0ABQ8SDU7_PERAM</name>
<dbReference type="InterPro" id="IPR041426">
    <property type="entry name" value="Mos1_HTH"/>
</dbReference>
<dbReference type="EMBL" id="JAJSOF020000029">
    <property type="protein sequence ID" value="KAJ4431871.1"/>
    <property type="molecule type" value="Genomic_DNA"/>
</dbReference>
<evidence type="ECO:0000313" key="2">
    <source>
        <dbReference type="EMBL" id="KAJ4431871.1"/>
    </source>
</evidence>
<evidence type="ECO:0000313" key="3">
    <source>
        <dbReference type="Proteomes" id="UP001148838"/>
    </source>
</evidence>
<keyword evidence="3" id="KW-1185">Reference proteome</keyword>
<dbReference type="Gene3D" id="1.10.287.1150">
    <property type="entry name" value="TPP helical domain"/>
    <property type="match status" value="1"/>
</dbReference>
<dbReference type="InterPro" id="IPR052709">
    <property type="entry name" value="Transposase-MT_Hybrid"/>
</dbReference>
<feature type="domain" description="Mos1 transposase HTH" evidence="1">
    <location>
        <begin position="42"/>
        <end position="70"/>
    </location>
</feature>
<reference evidence="2 3" key="1">
    <citation type="journal article" date="2022" name="Allergy">
        <title>Genome assembly and annotation of Periplaneta americana reveal a comprehensive cockroach allergen profile.</title>
        <authorList>
            <person name="Wang L."/>
            <person name="Xiong Q."/>
            <person name="Saelim N."/>
            <person name="Wang L."/>
            <person name="Nong W."/>
            <person name="Wan A.T."/>
            <person name="Shi M."/>
            <person name="Liu X."/>
            <person name="Cao Q."/>
            <person name="Hui J.H.L."/>
            <person name="Sookrung N."/>
            <person name="Leung T.F."/>
            <person name="Tungtrongchitr A."/>
            <person name="Tsui S.K.W."/>
        </authorList>
    </citation>
    <scope>NUCLEOTIDE SEQUENCE [LARGE SCALE GENOMIC DNA]</scope>
    <source>
        <strain evidence="2">PWHHKU_190912</strain>
    </source>
</reference>
<dbReference type="Proteomes" id="UP001148838">
    <property type="component" value="Unassembled WGS sequence"/>
</dbReference>
<dbReference type="PANTHER" id="PTHR46060:SF1">
    <property type="entry name" value="MARINER MOS1 TRANSPOSASE-LIKE PROTEIN"/>
    <property type="match status" value="1"/>
</dbReference>
<dbReference type="Gene3D" id="1.10.10.1450">
    <property type="match status" value="1"/>
</dbReference>
<accession>A0ABQ8SDU7</accession>
<dbReference type="PANTHER" id="PTHR46060">
    <property type="entry name" value="MARINER MOS1 TRANSPOSASE-LIKE PROTEIN"/>
    <property type="match status" value="1"/>
</dbReference>
<protein>
    <recommendedName>
        <fullName evidence="1">Mos1 transposase HTH domain-containing protein</fullName>
    </recommendedName>
</protein>
<comment type="caution">
    <text evidence="2">The sequence shown here is derived from an EMBL/GenBank/DDBJ whole genome shotgun (WGS) entry which is preliminary data.</text>
</comment>
<gene>
    <name evidence="2" type="ORF">ANN_20477</name>
</gene>
<sequence length="219" mass="25483">MWARGHLVAELDPLGIMYADLHGTYTDRKGAPPEQVVRHYMADIHHQLCEVYGDDAISDGMVRRWVRKFNEVRISVHDEQHTGRPSLINDDLVRAVDEKIHEDRRFTISLLSLNFPQMLRSGSQSVRLWVRPGKRHVLIRRFVRAVVETLLTIKDIKVDNFRNLTYFPITMPWNLLTLCCQIRGHHIAKLDPLGISSADLDDKHPPELLYSHYSFGKNW</sequence>
<organism evidence="2 3">
    <name type="scientific">Periplaneta americana</name>
    <name type="common">American cockroach</name>
    <name type="synonym">Blatta americana</name>
    <dbReference type="NCBI Taxonomy" id="6978"/>
    <lineage>
        <taxon>Eukaryota</taxon>
        <taxon>Metazoa</taxon>
        <taxon>Ecdysozoa</taxon>
        <taxon>Arthropoda</taxon>
        <taxon>Hexapoda</taxon>
        <taxon>Insecta</taxon>
        <taxon>Pterygota</taxon>
        <taxon>Neoptera</taxon>
        <taxon>Polyneoptera</taxon>
        <taxon>Dictyoptera</taxon>
        <taxon>Blattodea</taxon>
        <taxon>Blattoidea</taxon>
        <taxon>Blattidae</taxon>
        <taxon>Blattinae</taxon>
        <taxon>Periplaneta</taxon>
    </lineage>
</organism>